<dbReference type="InterPro" id="IPR057710">
    <property type="entry name" value="DUF7950"/>
</dbReference>
<organism evidence="3 4">
    <name type="scientific">Hevea brasiliensis</name>
    <name type="common">Para rubber tree</name>
    <name type="synonym">Siphonia brasiliensis</name>
    <dbReference type="NCBI Taxonomy" id="3981"/>
    <lineage>
        <taxon>Eukaryota</taxon>
        <taxon>Viridiplantae</taxon>
        <taxon>Streptophyta</taxon>
        <taxon>Embryophyta</taxon>
        <taxon>Tracheophyta</taxon>
        <taxon>Spermatophyta</taxon>
        <taxon>Magnoliopsida</taxon>
        <taxon>eudicotyledons</taxon>
        <taxon>Gunneridae</taxon>
        <taxon>Pentapetalae</taxon>
        <taxon>rosids</taxon>
        <taxon>fabids</taxon>
        <taxon>Malpighiales</taxon>
        <taxon>Euphorbiaceae</taxon>
        <taxon>Crotonoideae</taxon>
        <taxon>Micrandreae</taxon>
        <taxon>Hevea</taxon>
    </lineage>
</organism>
<feature type="region of interest" description="Disordered" evidence="1">
    <location>
        <begin position="25"/>
        <end position="44"/>
    </location>
</feature>
<keyword evidence="4" id="KW-1185">Reference proteome</keyword>
<protein>
    <recommendedName>
        <fullName evidence="2">DUF7950 domain-containing protein</fullName>
    </recommendedName>
</protein>
<evidence type="ECO:0000259" key="2">
    <source>
        <dbReference type="Pfam" id="PF25821"/>
    </source>
</evidence>
<name>A0ABQ9N3K0_HEVBR</name>
<gene>
    <name evidence="3" type="ORF">P3X46_002372</name>
</gene>
<feature type="domain" description="DUF7950" evidence="2">
    <location>
        <begin position="205"/>
        <end position="348"/>
    </location>
</feature>
<accession>A0ABQ9N3K0</accession>
<evidence type="ECO:0000313" key="4">
    <source>
        <dbReference type="Proteomes" id="UP001174677"/>
    </source>
</evidence>
<dbReference type="Proteomes" id="UP001174677">
    <property type="component" value="Chromosome 2"/>
</dbReference>
<dbReference type="Pfam" id="PF25821">
    <property type="entry name" value="DUF7950"/>
    <property type="match status" value="1"/>
</dbReference>
<comment type="caution">
    <text evidence="3">The sequence shown here is derived from an EMBL/GenBank/DDBJ whole genome shotgun (WGS) entry which is preliminary data.</text>
</comment>
<evidence type="ECO:0000313" key="3">
    <source>
        <dbReference type="EMBL" id="KAJ9186843.1"/>
    </source>
</evidence>
<dbReference type="PANTHER" id="PTHR33595:SF3">
    <property type="entry name" value="PAS DOMAIN-CONTAINING PROTEIN"/>
    <property type="match status" value="1"/>
</dbReference>
<proteinExistence type="predicted"/>
<dbReference type="PANTHER" id="PTHR33595">
    <property type="entry name" value="VON WILLEBRAND FACTOR A DOMAIN PROTEIN"/>
    <property type="match status" value="1"/>
</dbReference>
<sequence>MIKTLSPYSTAKTAEIMSRYRPIAPKPEVPAKSLGDRPSMSQKIRQSPYLRNLWPQLQAKPTRTRKRGRAAMSPPTIKRPRTHFLGLSSPSHLLSPARHLSLQGFAHGIPQLPVPNLAGVNSSLENPVTTASDLVTLPLLPYQSSVPVDGNKPTALEISCIEPRREVIDLNTLAEIPEEKDLLRQLQEPLTHNVITPQPVRAVGSSISVGCVSEDLGSTPPVQLPKKPEEVEEEVESEALPAVISDSNYKVRLANSAYKEMVGQPECPWLDSMLMGDGSFGSSSCKRICGEVILHLADSKIPASSNGFSCWVRIEWGHEGKKRAINAFCDVIRLSCESKDYLFTWRFHTHDREGSQSGTTA</sequence>
<feature type="region of interest" description="Disordered" evidence="1">
    <location>
        <begin position="56"/>
        <end position="82"/>
    </location>
</feature>
<dbReference type="EMBL" id="JARPOI010000002">
    <property type="protein sequence ID" value="KAJ9186843.1"/>
    <property type="molecule type" value="Genomic_DNA"/>
</dbReference>
<evidence type="ECO:0000256" key="1">
    <source>
        <dbReference type="SAM" id="MobiDB-lite"/>
    </source>
</evidence>
<reference evidence="3" key="1">
    <citation type="journal article" date="2023" name="Plant Biotechnol. J.">
        <title>Chromosome-level wild Hevea brasiliensis genome provides new tools for genomic-assisted breeding and valuable loci to elevate rubber yield.</title>
        <authorList>
            <person name="Cheng H."/>
            <person name="Song X."/>
            <person name="Hu Y."/>
            <person name="Wu T."/>
            <person name="Yang Q."/>
            <person name="An Z."/>
            <person name="Feng S."/>
            <person name="Deng Z."/>
            <person name="Wu W."/>
            <person name="Zeng X."/>
            <person name="Tu M."/>
            <person name="Wang X."/>
            <person name="Huang H."/>
        </authorList>
    </citation>
    <scope>NUCLEOTIDE SEQUENCE</scope>
    <source>
        <strain evidence="3">MT/VB/25A 57/8</strain>
    </source>
</reference>